<feature type="region of interest" description="Disordered" evidence="1">
    <location>
        <begin position="1"/>
        <end position="46"/>
    </location>
</feature>
<evidence type="ECO:0000313" key="3">
    <source>
        <dbReference type="Proteomes" id="UP000521872"/>
    </source>
</evidence>
<reference evidence="2 3" key="1">
    <citation type="submission" date="2019-12" db="EMBL/GenBank/DDBJ databases">
        <authorList>
            <person name="Floudas D."/>
            <person name="Bentzer J."/>
            <person name="Ahren D."/>
            <person name="Johansson T."/>
            <person name="Persson P."/>
            <person name="Tunlid A."/>
        </authorList>
    </citation>
    <scope>NUCLEOTIDE SEQUENCE [LARGE SCALE GENOMIC DNA]</scope>
    <source>
        <strain evidence="2 3">CBS 102.39</strain>
    </source>
</reference>
<organism evidence="2 3">
    <name type="scientific">Agrocybe pediades</name>
    <dbReference type="NCBI Taxonomy" id="84607"/>
    <lineage>
        <taxon>Eukaryota</taxon>
        <taxon>Fungi</taxon>
        <taxon>Dikarya</taxon>
        <taxon>Basidiomycota</taxon>
        <taxon>Agaricomycotina</taxon>
        <taxon>Agaricomycetes</taxon>
        <taxon>Agaricomycetidae</taxon>
        <taxon>Agaricales</taxon>
        <taxon>Agaricineae</taxon>
        <taxon>Strophariaceae</taxon>
        <taxon>Agrocybe</taxon>
    </lineage>
</organism>
<evidence type="ECO:0000313" key="2">
    <source>
        <dbReference type="EMBL" id="KAF4615003.1"/>
    </source>
</evidence>
<protein>
    <submittedName>
        <fullName evidence="2">Uncharacterized protein</fullName>
    </submittedName>
</protein>
<sequence length="888" mass="101815">MPDAGAPAERSPTEGDSMSSSSHIQRSNTIKKHKVAPSIGSRRSRYTSAETVMSMSEGECRLVPLPRRQLKFQSPHISRQIEQYMRTDFFGSSFVIPLWRTSQGNISDRVEDRKARVISLGDVGYFDKDAGFCVLFNVYKTFEENLSIGYDPPTCFRHYVPPPGKAISSTLIMRGEEYQPLHGDFKESDWFSDKRDYFLACETPLSKDSMQATALALPDGCIRHHTLVSALATMQDYFNEQAMGWYDYYSSDVHKKDGLVKGSLKLITACYISRTYGAAVFVKEPSKRAEQAFAALCRQRKDEDVYSWERKGAVRTKSGPVPAELVNNKAAYESLCVAVEVTAIKVGINSKTLYTLMPIKRNAEPARKLEEWNRDEIHESKVCLLMRLLSFGYCQYPIYSSLRDNAHTQYPSFLSPIIYHWSPSDLSIQVNLQSFAENMSRVTGLQMLPPELHDKIIDYFKDDLLFLRSCASACRVFIARCQYYMFRSLALATDPNHRETKHPGAELVFLDANRFYSIIKDSPHIADYVRHLRIASVPEYGALPEGHLTREERAGRREREKSVAFCLDRLRNLRCLSIDSGKRCPVFKNPILLRAIQAAIVQPTLVCLDQSSMLHATFRQKAHLTCLSFTIDANRFPPSSARGASQVFDLPRCSVEFLRVRQVAMSARNHHMDNFLQRAIDITNLKCLYIVSETCQHYATGVEDLFQACGKKLQRLIFEYEWLGASRSWNVRHFEFSLEKLHALRVLEVRLSGEDVTFILNSFVRLLASLPTANKSRFKELSIQVNYSRIQAEAHVIGDWNNVWNVATNQDNFPRLEKLELKGYFSPLNELHTPDNVLEWRNHFTDVFQRPRPEKLKVIVEIVKFDNAFDDASEFWPEPGFEELVRLR</sequence>
<gene>
    <name evidence="2" type="ORF">D9613_002461</name>
</gene>
<dbReference type="Proteomes" id="UP000521872">
    <property type="component" value="Unassembled WGS sequence"/>
</dbReference>
<dbReference type="EMBL" id="JAACJL010000044">
    <property type="protein sequence ID" value="KAF4615003.1"/>
    <property type="molecule type" value="Genomic_DNA"/>
</dbReference>
<name>A0A8H4QQC1_9AGAR</name>
<dbReference type="AlphaFoldDB" id="A0A8H4QQC1"/>
<proteinExistence type="predicted"/>
<evidence type="ECO:0000256" key="1">
    <source>
        <dbReference type="SAM" id="MobiDB-lite"/>
    </source>
</evidence>
<accession>A0A8H4QQC1</accession>
<comment type="caution">
    <text evidence="2">The sequence shown here is derived from an EMBL/GenBank/DDBJ whole genome shotgun (WGS) entry which is preliminary data.</text>
</comment>
<feature type="compositionally biased region" description="Polar residues" evidence="1">
    <location>
        <begin position="14"/>
        <end position="28"/>
    </location>
</feature>
<keyword evidence="3" id="KW-1185">Reference proteome</keyword>